<feature type="region of interest" description="Disordered" evidence="1">
    <location>
        <begin position="243"/>
        <end position="264"/>
    </location>
</feature>
<evidence type="ECO:0000313" key="3">
    <source>
        <dbReference type="Proteomes" id="UP000680750"/>
    </source>
</evidence>
<feature type="compositionally biased region" description="Basic and acidic residues" evidence="1">
    <location>
        <begin position="109"/>
        <end position="118"/>
    </location>
</feature>
<evidence type="ECO:0000256" key="1">
    <source>
        <dbReference type="SAM" id="MobiDB-lite"/>
    </source>
</evidence>
<dbReference type="InterPro" id="IPR023214">
    <property type="entry name" value="HAD_sf"/>
</dbReference>
<dbReference type="CDD" id="cd01427">
    <property type="entry name" value="HAD_like"/>
    <property type="match status" value="1"/>
</dbReference>
<dbReference type="InterPro" id="IPR041492">
    <property type="entry name" value="HAD_2"/>
</dbReference>
<dbReference type="Proteomes" id="UP000680750">
    <property type="component" value="Chromosome"/>
</dbReference>
<name>A0A810L5J7_9ACTN</name>
<dbReference type="Pfam" id="PF13419">
    <property type="entry name" value="HAD_2"/>
    <property type="match status" value="1"/>
</dbReference>
<sequence length="264" mass="30034">MPSARVEVRTHDMPPSFKLYVINHAEAFFGLYSVIDNRVSIDGTPTVIRDVLGKDSTLFHFADTDGDTSISREFIEQAQQWFDTRWTPSPRTTRYDPRTGPRLCQPDLARLRRADRPPVRRRIRPHRRRSTRRPTRRRRRPLPDDADQYGPPELGAELIRQHRDQADTIEALVSAAETEAARTAEPTPGCRDMLDAAQRTGRPVVIVSNNSAAAVCAYLDKHHLTDYIAEVIGRPHAAPELMKPNPCPCTRQHDVTTSRPRTAY</sequence>
<keyword evidence="3" id="KW-1185">Reference proteome</keyword>
<protein>
    <submittedName>
        <fullName evidence="2">Uncharacterized protein</fullName>
    </submittedName>
</protein>
<feature type="compositionally biased region" description="Basic residues" evidence="1">
    <location>
        <begin position="119"/>
        <end position="140"/>
    </location>
</feature>
<dbReference type="KEGG" id="aser:Asera_37190"/>
<feature type="region of interest" description="Disordered" evidence="1">
    <location>
        <begin position="85"/>
        <end position="152"/>
    </location>
</feature>
<dbReference type="Gene3D" id="3.40.50.1000">
    <property type="entry name" value="HAD superfamily/HAD-like"/>
    <property type="match status" value="1"/>
</dbReference>
<dbReference type="SUPFAM" id="SSF56784">
    <property type="entry name" value="HAD-like"/>
    <property type="match status" value="1"/>
</dbReference>
<organism evidence="2 3">
    <name type="scientific">Actinocatenispora sera</name>
    <dbReference type="NCBI Taxonomy" id="390989"/>
    <lineage>
        <taxon>Bacteria</taxon>
        <taxon>Bacillati</taxon>
        <taxon>Actinomycetota</taxon>
        <taxon>Actinomycetes</taxon>
        <taxon>Micromonosporales</taxon>
        <taxon>Micromonosporaceae</taxon>
        <taxon>Actinocatenispora</taxon>
    </lineage>
</organism>
<dbReference type="AlphaFoldDB" id="A0A810L5J7"/>
<accession>A0A810L5J7</accession>
<evidence type="ECO:0000313" key="2">
    <source>
        <dbReference type="EMBL" id="BCJ29611.1"/>
    </source>
</evidence>
<proteinExistence type="predicted"/>
<reference evidence="2" key="1">
    <citation type="submission" date="2020-08" db="EMBL/GenBank/DDBJ databases">
        <title>Whole genome shotgun sequence of Actinocatenispora sera NBRC 101916.</title>
        <authorList>
            <person name="Komaki H."/>
            <person name="Tamura T."/>
        </authorList>
    </citation>
    <scope>NUCLEOTIDE SEQUENCE</scope>
    <source>
        <strain evidence="2">NBRC 101916</strain>
    </source>
</reference>
<dbReference type="EMBL" id="AP023354">
    <property type="protein sequence ID" value="BCJ29611.1"/>
    <property type="molecule type" value="Genomic_DNA"/>
</dbReference>
<dbReference type="InterPro" id="IPR036412">
    <property type="entry name" value="HAD-like_sf"/>
</dbReference>
<gene>
    <name evidence="2" type="ORF">Asera_37190</name>
</gene>